<sequence length="62" mass="6699">MADTSTSSTLDRIDRALERIEAAAAARTASNTALQKRHEKLRTRMAEAVSALDAVIARESEA</sequence>
<protein>
    <submittedName>
        <fullName evidence="1">Uncharacterized protein</fullName>
    </submittedName>
</protein>
<reference evidence="1 2" key="1">
    <citation type="journal article" date="2019" name="Environ. Microbiol.">
        <title>Species interactions and distinct microbial communities in high Arctic permafrost affected cryosols are associated with the CH4 and CO2 gas fluxes.</title>
        <authorList>
            <person name="Altshuler I."/>
            <person name="Hamel J."/>
            <person name="Turney S."/>
            <person name="Magnuson E."/>
            <person name="Levesque R."/>
            <person name="Greer C."/>
            <person name="Whyte L.G."/>
        </authorList>
    </citation>
    <scope>NUCLEOTIDE SEQUENCE [LARGE SCALE GENOMIC DNA]</scope>
    <source>
        <strain evidence="1 2">E6.1</strain>
    </source>
</reference>
<gene>
    <name evidence="1" type="ORF">EAH76_08415</name>
</gene>
<proteinExistence type="predicted"/>
<dbReference type="AlphaFoldDB" id="A0A502FYM8"/>
<evidence type="ECO:0000313" key="1">
    <source>
        <dbReference type="EMBL" id="TPG54645.1"/>
    </source>
</evidence>
<comment type="caution">
    <text evidence="1">The sequence shown here is derived from an EMBL/GenBank/DDBJ whole genome shotgun (WGS) entry which is preliminary data.</text>
</comment>
<keyword evidence="2" id="KW-1185">Reference proteome</keyword>
<dbReference type="RefSeq" id="WP_140849795.1">
    <property type="nucleotide sequence ID" value="NZ_RCZC01000002.1"/>
</dbReference>
<dbReference type="Proteomes" id="UP000319931">
    <property type="component" value="Unassembled WGS sequence"/>
</dbReference>
<dbReference type="EMBL" id="RCZC01000002">
    <property type="protein sequence ID" value="TPG54645.1"/>
    <property type="molecule type" value="Genomic_DNA"/>
</dbReference>
<evidence type="ECO:0000313" key="2">
    <source>
        <dbReference type="Proteomes" id="UP000319931"/>
    </source>
</evidence>
<name>A0A502FYM8_9SPHN</name>
<accession>A0A502FYM8</accession>
<organism evidence="1 2">
    <name type="scientific">Sphingomonas glacialis</name>
    <dbReference type="NCBI Taxonomy" id="658225"/>
    <lineage>
        <taxon>Bacteria</taxon>
        <taxon>Pseudomonadati</taxon>
        <taxon>Pseudomonadota</taxon>
        <taxon>Alphaproteobacteria</taxon>
        <taxon>Sphingomonadales</taxon>
        <taxon>Sphingomonadaceae</taxon>
        <taxon>Sphingomonas</taxon>
    </lineage>
</organism>